<dbReference type="InterPro" id="IPR036875">
    <property type="entry name" value="Znf_CCHC_sf"/>
</dbReference>
<dbReference type="AlphaFoldDB" id="A0A6L2K7V2"/>
<organism evidence="2">
    <name type="scientific">Tanacetum cinerariifolium</name>
    <name type="common">Dalmatian daisy</name>
    <name type="synonym">Chrysanthemum cinerariifolium</name>
    <dbReference type="NCBI Taxonomy" id="118510"/>
    <lineage>
        <taxon>Eukaryota</taxon>
        <taxon>Viridiplantae</taxon>
        <taxon>Streptophyta</taxon>
        <taxon>Embryophyta</taxon>
        <taxon>Tracheophyta</taxon>
        <taxon>Spermatophyta</taxon>
        <taxon>Magnoliopsida</taxon>
        <taxon>eudicotyledons</taxon>
        <taxon>Gunneridae</taxon>
        <taxon>Pentapetalae</taxon>
        <taxon>asterids</taxon>
        <taxon>campanulids</taxon>
        <taxon>Asterales</taxon>
        <taxon>Asteraceae</taxon>
        <taxon>Asteroideae</taxon>
        <taxon>Anthemideae</taxon>
        <taxon>Anthemidinae</taxon>
        <taxon>Tanacetum</taxon>
    </lineage>
</organism>
<evidence type="ECO:0000313" key="2">
    <source>
        <dbReference type="EMBL" id="GEU45491.1"/>
    </source>
</evidence>
<protein>
    <submittedName>
        <fullName evidence="2">Uncharacterized protein</fullName>
    </submittedName>
</protein>
<accession>A0A6L2K7V2</accession>
<dbReference type="GO" id="GO:0003676">
    <property type="term" value="F:nucleic acid binding"/>
    <property type="evidence" value="ECO:0007669"/>
    <property type="project" value="InterPro"/>
</dbReference>
<comment type="caution">
    <text evidence="2">The sequence shown here is derived from an EMBL/GenBank/DDBJ whole genome shotgun (WGS) entry which is preliminary data.</text>
</comment>
<reference evidence="2" key="1">
    <citation type="journal article" date="2019" name="Sci. Rep.">
        <title>Draft genome of Tanacetum cinerariifolium, the natural source of mosquito coil.</title>
        <authorList>
            <person name="Yamashiro T."/>
            <person name="Shiraishi A."/>
            <person name="Satake H."/>
            <person name="Nakayama K."/>
        </authorList>
    </citation>
    <scope>NUCLEOTIDE SEQUENCE</scope>
</reference>
<feature type="region of interest" description="Disordered" evidence="1">
    <location>
        <begin position="321"/>
        <end position="376"/>
    </location>
</feature>
<proteinExistence type="predicted"/>
<dbReference type="GO" id="GO:0008270">
    <property type="term" value="F:zinc ion binding"/>
    <property type="evidence" value="ECO:0007669"/>
    <property type="project" value="InterPro"/>
</dbReference>
<feature type="compositionally biased region" description="Basic and acidic residues" evidence="1">
    <location>
        <begin position="321"/>
        <end position="339"/>
    </location>
</feature>
<gene>
    <name evidence="2" type="ORF">Tci_017469</name>
</gene>
<dbReference type="EMBL" id="BKCJ010001992">
    <property type="protein sequence ID" value="GEU45491.1"/>
    <property type="molecule type" value="Genomic_DNA"/>
</dbReference>
<feature type="compositionally biased region" description="Polar residues" evidence="1">
    <location>
        <begin position="340"/>
        <end position="350"/>
    </location>
</feature>
<evidence type="ECO:0000256" key="1">
    <source>
        <dbReference type="SAM" id="MobiDB-lite"/>
    </source>
</evidence>
<name>A0A6L2K7V2_TANCI</name>
<feature type="compositionally biased region" description="Basic and acidic residues" evidence="1">
    <location>
        <begin position="258"/>
        <end position="273"/>
    </location>
</feature>
<dbReference type="SUPFAM" id="SSF57756">
    <property type="entry name" value="Retrovirus zinc finger-like domains"/>
    <property type="match status" value="1"/>
</dbReference>
<feature type="region of interest" description="Disordered" evidence="1">
    <location>
        <begin position="258"/>
        <end position="281"/>
    </location>
</feature>
<sequence length="798" mass="91120">MRIEQYFLMTDYSLWEVILNGDSSVSTRVDEGVLQPVAPITAEQKLARKNELKARGTLLMALLDKHQLKFNSYKDAKTLMEAIEKRFRGNTETKKADLEEQSLDDLFNSLKIYEAIVKHSSSTGTTTQNLAFMSPFNTNSTIESVNVAASVSGVCAKMHVSSLPNVDSLSNAVIYSFFASQSTSPHLDNEDLKHIDVDDLEEMDLRWQMAMFTMRARRFLQKTGRNLGANVPTSIGFDMSKVECYNYHRKGHFAWECRSPKDSRRNGAAETQRKTVPVKTSTSNVLVSQCDGVGSYDWSYQAEEEPADMCKDCAKITKKQSKPDKIEHEIAKKSQKPDQKTSSVQKSNYQEYLENSSNEISVSNSNQEKEKPPQDSNICQLVREECCIEVCKKQKHNMEDTMLELVENFRVKKSSIALNNTSHISPVHAITPVLPIEEPEYSLSMGYEHLSTIPEMKFDEVTDSSVKDLVPIPSEYEVTSDNESECDVPVKDKFSPVFTTFSNPLFDDNNDFTSSDDESFFDEDIPTEDYKVYSNPLFDYEEISSDKLNLHYFHAESDFVKSLSNRDTLFDSSLKFEYLEEFSGSLMPTSIVDEERIRREHEEYISLMEKLFSINSFPRPLEYFQANTIVETLPTSTIPAEDSDYQREEIDIFTGTDDLLPPGIESDDYDSEGEIYFLEELLVDDSIPILENESSDFDHQDDPSFPRPPPEPLDVEFFFDFEPDLISVMINNIDELNEDDCFDPGGEINVFADVKDDDYFPFIFVIRIFLPYLIYPEVSPLLFSAESEDTIFDPCISV</sequence>
<feature type="compositionally biased region" description="Low complexity" evidence="1">
    <location>
        <begin position="354"/>
        <end position="366"/>
    </location>
</feature>